<evidence type="ECO:0000256" key="10">
    <source>
        <dbReference type="ARBA" id="ARBA00023201"/>
    </source>
</evidence>
<keyword evidence="7" id="KW-0915">Sodium</keyword>
<dbReference type="EMBL" id="CAQQ02139819">
    <property type="status" value="NOT_ANNOTATED_CDS"/>
    <property type="molecule type" value="Genomic_DNA"/>
</dbReference>
<dbReference type="PANTHER" id="PTHR11690">
    <property type="entry name" value="AMILORIDE-SENSITIVE SODIUM CHANNEL-RELATED"/>
    <property type="match status" value="1"/>
</dbReference>
<evidence type="ECO:0000256" key="9">
    <source>
        <dbReference type="ARBA" id="ARBA00023136"/>
    </source>
</evidence>
<reference evidence="15" key="2">
    <citation type="submission" date="2015-06" db="UniProtKB">
        <authorList>
            <consortium name="EnsemblMetazoa"/>
        </authorList>
    </citation>
    <scope>IDENTIFICATION</scope>
</reference>
<dbReference type="Proteomes" id="UP000015102">
    <property type="component" value="Unassembled WGS sequence"/>
</dbReference>
<evidence type="ECO:0000256" key="14">
    <source>
        <dbReference type="SAM" id="Phobius"/>
    </source>
</evidence>
<dbReference type="Pfam" id="PF00858">
    <property type="entry name" value="ASC"/>
    <property type="match status" value="1"/>
</dbReference>
<keyword evidence="9 14" id="KW-0472">Membrane</keyword>
<reference evidence="16" key="1">
    <citation type="submission" date="2013-02" db="EMBL/GenBank/DDBJ databases">
        <authorList>
            <person name="Hughes D."/>
        </authorList>
    </citation>
    <scope>NUCLEOTIDE SEQUENCE</scope>
    <source>
        <strain>Durham</strain>
        <strain evidence="16">NC isolate 2 -- Noor lab</strain>
    </source>
</reference>
<evidence type="ECO:0000256" key="13">
    <source>
        <dbReference type="SAM" id="MobiDB-lite"/>
    </source>
</evidence>
<organism evidence="15 16">
    <name type="scientific">Megaselia scalaris</name>
    <name type="common">Humpbacked fly</name>
    <name type="synonym">Phora scalaris</name>
    <dbReference type="NCBI Taxonomy" id="36166"/>
    <lineage>
        <taxon>Eukaryota</taxon>
        <taxon>Metazoa</taxon>
        <taxon>Ecdysozoa</taxon>
        <taxon>Arthropoda</taxon>
        <taxon>Hexapoda</taxon>
        <taxon>Insecta</taxon>
        <taxon>Pterygota</taxon>
        <taxon>Neoptera</taxon>
        <taxon>Endopterygota</taxon>
        <taxon>Diptera</taxon>
        <taxon>Brachycera</taxon>
        <taxon>Muscomorpha</taxon>
        <taxon>Platypezoidea</taxon>
        <taxon>Phoridae</taxon>
        <taxon>Megaseliini</taxon>
        <taxon>Megaselia</taxon>
    </lineage>
</organism>
<dbReference type="PRINTS" id="PR01078">
    <property type="entry name" value="AMINACHANNEL"/>
</dbReference>
<dbReference type="FunFam" id="1.10.287.770:FF:000008">
    <property type="entry name" value="pickpocket protein 28"/>
    <property type="match status" value="1"/>
</dbReference>
<keyword evidence="6 14" id="KW-1133">Transmembrane helix</keyword>
<dbReference type="Gene3D" id="1.10.287.820">
    <property type="entry name" value="Acid-sensing ion channel domain"/>
    <property type="match status" value="1"/>
</dbReference>
<proteinExistence type="inferred from homology"/>
<evidence type="ECO:0000256" key="1">
    <source>
        <dbReference type="ARBA" id="ARBA00004141"/>
    </source>
</evidence>
<evidence type="ECO:0000256" key="11">
    <source>
        <dbReference type="ARBA" id="ARBA00023303"/>
    </source>
</evidence>
<keyword evidence="8 12" id="KW-0406">Ion transport</keyword>
<keyword evidence="11 12" id="KW-0407">Ion channel</keyword>
<dbReference type="PANTHER" id="PTHR11690:SF288">
    <property type="entry name" value="AMILORIDE-SENSITIVE NA+ CHANNEL-RELATED"/>
    <property type="match status" value="1"/>
</dbReference>
<evidence type="ECO:0000256" key="2">
    <source>
        <dbReference type="ARBA" id="ARBA00007193"/>
    </source>
</evidence>
<evidence type="ECO:0000313" key="15">
    <source>
        <dbReference type="EnsemblMetazoa" id="MESCA009391-PA"/>
    </source>
</evidence>
<dbReference type="HOGENOM" id="CLU_024950_1_1_1"/>
<keyword evidence="10 12" id="KW-0739">Sodium transport</keyword>
<dbReference type="EnsemblMetazoa" id="MESCA009391-RA">
    <property type="protein sequence ID" value="MESCA009391-PA"/>
    <property type="gene ID" value="MESCA009391"/>
</dbReference>
<evidence type="ECO:0000256" key="7">
    <source>
        <dbReference type="ARBA" id="ARBA00023053"/>
    </source>
</evidence>
<keyword evidence="5 12" id="KW-0812">Transmembrane</keyword>
<comment type="similarity">
    <text evidence="2 12">Belongs to the amiloride-sensitive sodium channel (TC 1.A.6) family.</text>
</comment>
<protein>
    <submittedName>
        <fullName evidence="15">Uncharacterized protein</fullName>
    </submittedName>
</protein>
<evidence type="ECO:0000256" key="6">
    <source>
        <dbReference type="ARBA" id="ARBA00022989"/>
    </source>
</evidence>
<dbReference type="InterPro" id="IPR001873">
    <property type="entry name" value="ENaC"/>
</dbReference>
<dbReference type="AlphaFoldDB" id="T1GZT5"/>
<evidence type="ECO:0000256" key="5">
    <source>
        <dbReference type="ARBA" id="ARBA00022692"/>
    </source>
</evidence>
<accession>T1GZT5</accession>
<comment type="subcellular location">
    <subcellularLocation>
        <location evidence="1">Membrane</location>
        <topology evidence="1">Multi-pass membrane protein</topology>
    </subcellularLocation>
</comment>
<dbReference type="OMA" id="QKNCESE"/>
<feature type="region of interest" description="Disordered" evidence="13">
    <location>
        <begin position="1"/>
        <end position="20"/>
    </location>
</feature>
<feature type="compositionally biased region" description="Basic and acidic residues" evidence="13">
    <location>
        <begin position="1"/>
        <end position="13"/>
    </location>
</feature>
<dbReference type="GO" id="GO:0015280">
    <property type="term" value="F:ligand-gated sodium channel activity"/>
    <property type="evidence" value="ECO:0007669"/>
    <property type="project" value="TreeGrafter"/>
</dbReference>
<keyword evidence="3 12" id="KW-0813">Transport</keyword>
<dbReference type="GO" id="GO:0005886">
    <property type="term" value="C:plasma membrane"/>
    <property type="evidence" value="ECO:0007669"/>
    <property type="project" value="TreeGrafter"/>
</dbReference>
<keyword evidence="4 12" id="KW-0894">Sodium channel</keyword>
<evidence type="ECO:0000256" key="12">
    <source>
        <dbReference type="RuleBase" id="RU000679"/>
    </source>
</evidence>
<keyword evidence="16" id="KW-1185">Reference proteome</keyword>
<feature type="transmembrane region" description="Helical" evidence="14">
    <location>
        <begin position="254"/>
        <end position="278"/>
    </location>
</feature>
<sequence length="291" mass="33720">MNRDPDSQREHPMKWSLQGGYSPDTDVTSFPYRVLGAGSRPGLFVVLQGIEKNMDFLCRGPVQGFKIHLHSPEMFQWLKPSMITTSDGIINYTPEGRQCYFNNERYLKYFNIYTQKNCESECLSNYTLKHCGCVKFSMPRTEDMKVCNETSIKCYDEAEDELLKVEFSEGLIDSSFNHRGRTKCHCLPACTSLSYNTEISQADFDLINFVKSSESLYEYYQQFEGLKMSRLVIFFKESQFITSKRSELFGLTDFLANCGGLLGLFSGFSFLSMIELFYHCTIRLYHNMRVH</sequence>
<evidence type="ECO:0000313" key="16">
    <source>
        <dbReference type="Proteomes" id="UP000015102"/>
    </source>
</evidence>
<evidence type="ECO:0000256" key="3">
    <source>
        <dbReference type="ARBA" id="ARBA00022448"/>
    </source>
</evidence>
<dbReference type="STRING" id="36166.T1GZT5"/>
<name>T1GZT5_MEGSC</name>
<dbReference type="Gene3D" id="1.10.287.770">
    <property type="entry name" value="YojJ-like"/>
    <property type="match status" value="1"/>
</dbReference>
<evidence type="ECO:0000256" key="4">
    <source>
        <dbReference type="ARBA" id="ARBA00022461"/>
    </source>
</evidence>
<evidence type="ECO:0000256" key="8">
    <source>
        <dbReference type="ARBA" id="ARBA00023065"/>
    </source>
</evidence>